<comment type="subcellular location">
    <subcellularLocation>
        <location evidence="1">Cytoplasm</location>
    </subcellularLocation>
</comment>
<dbReference type="PANTHER" id="PTHR46545:SF1">
    <property type="entry name" value="LEUCINE-RICH REPEAT-CONTAINING PROTEIN 51"/>
    <property type="match status" value="1"/>
</dbReference>
<dbReference type="GO" id="GO:0005737">
    <property type="term" value="C:cytoplasm"/>
    <property type="evidence" value="ECO:0007669"/>
    <property type="project" value="UniProtKB-SubCell"/>
</dbReference>
<dbReference type="AlphaFoldDB" id="A0A9W7BF48"/>
<dbReference type="InterPro" id="IPR032675">
    <property type="entry name" value="LRR_dom_sf"/>
</dbReference>
<dbReference type="SUPFAM" id="SSF52058">
    <property type="entry name" value="L domain-like"/>
    <property type="match status" value="1"/>
</dbReference>
<dbReference type="SMART" id="SM00446">
    <property type="entry name" value="LRRcap"/>
    <property type="match status" value="2"/>
</dbReference>
<name>A0A9W7BF48_9STRA</name>
<gene>
    <name evidence="7" type="ORF">TrST_g3746</name>
</gene>
<keyword evidence="2" id="KW-0963">Cytoplasm</keyword>
<sequence>MPGIPPVLTQAQVVDYSFMEIKNLKELVDSDSPEETTTSPTSPTHAGKAQEIVKLKGMTSLRISSNEIDDLENFHKYIDMVIENATDLQWLDLSYNKIPRIGLTMEPFKNVSVLYLQANNISKFGDLKALANLPSLTNLALHGNPVAAKKHYRNYVVHLLPRLHKLDFSCITKKERVRSQTWAQIFRKKLKGKKEDDE</sequence>
<dbReference type="Gene3D" id="3.80.10.10">
    <property type="entry name" value="Ribonuclease Inhibitor"/>
    <property type="match status" value="1"/>
</dbReference>
<feature type="region of interest" description="Disordered" evidence="5">
    <location>
        <begin position="29"/>
        <end position="48"/>
    </location>
</feature>
<keyword evidence="4" id="KW-0677">Repeat</keyword>
<comment type="caution">
    <text evidence="7">The sequence shown here is derived from an EMBL/GenBank/DDBJ whole genome shotgun (WGS) entry which is preliminary data.</text>
</comment>
<feature type="domain" description="U2A'/phosphoprotein 32 family A C-terminal" evidence="6">
    <location>
        <begin position="149"/>
        <end position="167"/>
    </location>
</feature>
<proteinExistence type="predicted"/>
<evidence type="ECO:0000259" key="6">
    <source>
        <dbReference type="SMART" id="SM00446"/>
    </source>
</evidence>
<dbReference type="PANTHER" id="PTHR46545">
    <property type="entry name" value="LEUCINE-RICH REPEAT-CONTAINING PROTEIN 51"/>
    <property type="match status" value="1"/>
</dbReference>
<reference evidence="8" key="1">
    <citation type="journal article" date="2023" name="Commun. Biol.">
        <title>Genome analysis of Parmales, the sister group of diatoms, reveals the evolutionary specialization of diatoms from phago-mixotrophs to photoautotrophs.</title>
        <authorList>
            <person name="Ban H."/>
            <person name="Sato S."/>
            <person name="Yoshikawa S."/>
            <person name="Yamada K."/>
            <person name="Nakamura Y."/>
            <person name="Ichinomiya M."/>
            <person name="Sato N."/>
            <person name="Blanc-Mathieu R."/>
            <person name="Endo H."/>
            <person name="Kuwata A."/>
            <person name="Ogata H."/>
        </authorList>
    </citation>
    <scope>NUCLEOTIDE SEQUENCE [LARGE SCALE GENOMIC DNA]</scope>
    <source>
        <strain evidence="8">NIES 3701</strain>
    </source>
</reference>
<feature type="compositionally biased region" description="Low complexity" evidence="5">
    <location>
        <begin position="35"/>
        <end position="44"/>
    </location>
</feature>
<dbReference type="Pfam" id="PF14580">
    <property type="entry name" value="LRR_9"/>
    <property type="match status" value="1"/>
</dbReference>
<evidence type="ECO:0000313" key="7">
    <source>
        <dbReference type="EMBL" id="GMH86527.1"/>
    </source>
</evidence>
<evidence type="ECO:0000256" key="1">
    <source>
        <dbReference type="ARBA" id="ARBA00004496"/>
    </source>
</evidence>
<keyword evidence="3" id="KW-0433">Leucine-rich repeat</keyword>
<evidence type="ECO:0000256" key="2">
    <source>
        <dbReference type="ARBA" id="ARBA00022490"/>
    </source>
</evidence>
<keyword evidence="8" id="KW-1185">Reference proteome</keyword>
<dbReference type="InterPro" id="IPR003603">
    <property type="entry name" value="U2A'_phosphoprotein32A_C"/>
</dbReference>
<dbReference type="EMBL" id="BRXY01000316">
    <property type="protein sequence ID" value="GMH86527.1"/>
    <property type="molecule type" value="Genomic_DNA"/>
</dbReference>
<accession>A0A9W7BF48</accession>
<dbReference type="OrthoDB" id="676979at2759"/>
<evidence type="ECO:0000256" key="5">
    <source>
        <dbReference type="SAM" id="MobiDB-lite"/>
    </source>
</evidence>
<evidence type="ECO:0000256" key="4">
    <source>
        <dbReference type="ARBA" id="ARBA00022737"/>
    </source>
</evidence>
<dbReference type="Proteomes" id="UP001165085">
    <property type="component" value="Unassembled WGS sequence"/>
</dbReference>
<protein>
    <recommendedName>
        <fullName evidence="6">U2A'/phosphoprotein 32 family A C-terminal domain-containing protein</fullName>
    </recommendedName>
</protein>
<evidence type="ECO:0000313" key="8">
    <source>
        <dbReference type="Proteomes" id="UP001165085"/>
    </source>
</evidence>
<evidence type="ECO:0000256" key="3">
    <source>
        <dbReference type="ARBA" id="ARBA00022614"/>
    </source>
</evidence>
<organism evidence="7 8">
    <name type="scientific">Triparma strigata</name>
    <dbReference type="NCBI Taxonomy" id="1606541"/>
    <lineage>
        <taxon>Eukaryota</taxon>
        <taxon>Sar</taxon>
        <taxon>Stramenopiles</taxon>
        <taxon>Ochrophyta</taxon>
        <taxon>Bolidophyceae</taxon>
        <taxon>Parmales</taxon>
        <taxon>Triparmaceae</taxon>
        <taxon>Triparma</taxon>
    </lineage>
</organism>
<feature type="domain" description="U2A'/phosphoprotein 32 family A C-terminal" evidence="6">
    <location>
        <begin position="74"/>
        <end position="92"/>
    </location>
</feature>